<keyword evidence="2" id="KW-0472">Membrane</keyword>
<protein>
    <recommendedName>
        <fullName evidence="5">Protein tipE</fullName>
    </recommendedName>
</protein>
<proteinExistence type="predicted"/>
<reference evidence="3" key="2">
    <citation type="submission" date="2020-05" db="UniProtKB">
        <authorList>
            <consortium name="EnsemblMetazoa"/>
        </authorList>
    </citation>
    <scope>IDENTIFICATION</scope>
    <source>
        <strain evidence="3">IAEA</strain>
    </source>
</reference>
<evidence type="ECO:0000313" key="4">
    <source>
        <dbReference type="Proteomes" id="UP000092460"/>
    </source>
</evidence>
<organism evidence="3 4">
    <name type="scientific">Glossina palpalis gambiensis</name>
    <dbReference type="NCBI Taxonomy" id="67801"/>
    <lineage>
        <taxon>Eukaryota</taxon>
        <taxon>Metazoa</taxon>
        <taxon>Ecdysozoa</taxon>
        <taxon>Arthropoda</taxon>
        <taxon>Hexapoda</taxon>
        <taxon>Insecta</taxon>
        <taxon>Pterygota</taxon>
        <taxon>Neoptera</taxon>
        <taxon>Endopterygota</taxon>
        <taxon>Diptera</taxon>
        <taxon>Brachycera</taxon>
        <taxon>Muscomorpha</taxon>
        <taxon>Hippoboscoidea</taxon>
        <taxon>Glossinidae</taxon>
        <taxon>Glossina</taxon>
    </lineage>
</organism>
<keyword evidence="2" id="KW-1133">Transmembrane helix</keyword>
<evidence type="ECO:0000313" key="3">
    <source>
        <dbReference type="EnsemblMetazoa" id="GPPI026374-PA"/>
    </source>
</evidence>
<evidence type="ECO:0000256" key="2">
    <source>
        <dbReference type="SAM" id="Phobius"/>
    </source>
</evidence>
<accession>A0A1B0BD88</accession>
<feature type="region of interest" description="Disordered" evidence="1">
    <location>
        <begin position="1"/>
        <end position="28"/>
    </location>
</feature>
<evidence type="ECO:0008006" key="5">
    <source>
        <dbReference type="Google" id="ProtNLM"/>
    </source>
</evidence>
<sequence>MANFGTEGNKKIENITNTTTTTTSTTTTPTTINTTTTTTINTTTTTTTTTKITTRTTTISRTKTTTSLAKITRNSVIDNNDDDIITVLPISSISTTTTTTTTTTATATITTASAFGAASFIGSSAIITPTRKSTISSSSYTATSFSQHTVVGINQPNTTHSADIQQQELRLRKLRELAPKKKNGNRRFRSWRERVRFYSTSTLAFFSVTAGASLLFLVPLYVDPAISTLSHDFIEQPTLCTTTRRENLIGIFNCSWSSCREGCTSDLYRCVHIYVTFIEQNITIPENMTDFTNYTAEWEQSDEATLLVNIKGCGYPPTVTCSKFNAFYGLPGAIFPCYYSRKNKTVVMTSYNHDDQVNMIIHFFAIPFVITMISSIALCVMHCDCRCKKDRSHRRNRPQSRRPRIDNLR</sequence>
<dbReference type="GO" id="GO:0002028">
    <property type="term" value="P:regulation of sodium ion transport"/>
    <property type="evidence" value="ECO:0007669"/>
    <property type="project" value="TreeGrafter"/>
</dbReference>
<feature type="transmembrane region" description="Helical" evidence="2">
    <location>
        <begin position="197"/>
        <end position="222"/>
    </location>
</feature>
<dbReference type="EMBL" id="JXJN01012381">
    <property type="status" value="NOT_ANNOTATED_CDS"/>
    <property type="molecule type" value="Genomic_DNA"/>
</dbReference>
<evidence type="ECO:0000256" key="1">
    <source>
        <dbReference type="SAM" id="MobiDB-lite"/>
    </source>
</evidence>
<dbReference type="Proteomes" id="UP000092460">
    <property type="component" value="Unassembled WGS sequence"/>
</dbReference>
<keyword evidence="2" id="KW-0812">Transmembrane</keyword>
<keyword evidence="4" id="KW-1185">Reference proteome</keyword>
<dbReference type="PANTHER" id="PTHR12335:SF4">
    <property type="entry name" value="TIPE HOMOLOG 1, ISOFORM B"/>
    <property type="match status" value="1"/>
</dbReference>
<feature type="compositionally biased region" description="Low complexity" evidence="1">
    <location>
        <begin position="14"/>
        <end position="28"/>
    </location>
</feature>
<reference evidence="4" key="1">
    <citation type="submission" date="2015-01" db="EMBL/GenBank/DDBJ databases">
        <authorList>
            <person name="Aksoy S."/>
            <person name="Warren W."/>
            <person name="Wilson R.K."/>
        </authorList>
    </citation>
    <scope>NUCLEOTIDE SEQUENCE [LARGE SCALE GENOMIC DNA]</scope>
    <source>
        <strain evidence="4">IAEA</strain>
    </source>
</reference>
<dbReference type="GO" id="GO:0017080">
    <property type="term" value="F:sodium channel regulator activity"/>
    <property type="evidence" value="ECO:0007669"/>
    <property type="project" value="TreeGrafter"/>
</dbReference>
<dbReference type="PANTHER" id="PTHR12335">
    <property type="entry name" value="TIPE PROTEIN TEMPERATURE-INDUCED PARALYTIC E"/>
    <property type="match status" value="1"/>
</dbReference>
<dbReference type="GO" id="GO:0005886">
    <property type="term" value="C:plasma membrane"/>
    <property type="evidence" value="ECO:0007669"/>
    <property type="project" value="TreeGrafter"/>
</dbReference>
<feature type="transmembrane region" description="Helical" evidence="2">
    <location>
        <begin position="359"/>
        <end position="381"/>
    </location>
</feature>
<name>A0A1B0BD88_9MUSC</name>
<dbReference type="VEuPathDB" id="VectorBase:GPPI026374"/>
<dbReference type="AlphaFoldDB" id="A0A1B0BD88"/>
<dbReference type="Pfam" id="PF16972">
    <property type="entry name" value="TipE"/>
    <property type="match status" value="2"/>
</dbReference>
<dbReference type="InterPro" id="IPR031578">
    <property type="entry name" value="TipE"/>
</dbReference>
<dbReference type="STRING" id="67801.A0A1B0BD88"/>
<dbReference type="EnsemblMetazoa" id="GPPI026374-RA">
    <property type="protein sequence ID" value="GPPI026374-PA"/>
    <property type="gene ID" value="GPPI026374"/>
</dbReference>